<proteinExistence type="predicted"/>
<evidence type="ECO:0000313" key="2">
    <source>
        <dbReference type="Proteomes" id="UP000509327"/>
    </source>
</evidence>
<evidence type="ECO:0000313" key="1">
    <source>
        <dbReference type="EMBL" id="QKS58859.1"/>
    </source>
</evidence>
<dbReference type="RefSeq" id="WP_146236172.1">
    <property type="nucleotide sequence ID" value="NZ_CP054614.1"/>
</dbReference>
<accession>A0ABX6Q9L0</accession>
<organism evidence="1 2">
    <name type="scientific">Paenibacillus barcinonensis</name>
    <dbReference type="NCBI Taxonomy" id="198119"/>
    <lineage>
        <taxon>Bacteria</taxon>
        <taxon>Bacillati</taxon>
        <taxon>Bacillota</taxon>
        <taxon>Bacilli</taxon>
        <taxon>Bacillales</taxon>
        <taxon>Paenibacillaceae</taxon>
        <taxon>Paenibacillus</taxon>
    </lineage>
</organism>
<gene>
    <name evidence="1" type="ORF">HUB98_23295</name>
</gene>
<dbReference type="EMBL" id="CP054614">
    <property type="protein sequence ID" value="QKS58859.1"/>
    <property type="molecule type" value="Genomic_DNA"/>
</dbReference>
<sequence>MLKRKLRPATTQGTRFIAVIKADSDIYIRNLLLVTDICFILNLFPVTTGYSQTSLTLISNKHYAENERIRLFSMQLIKIKILAHPNLQTMIDEGDFSND</sequence>
<protein>
    <submittedName>
        <fullName evidence="1">Uncharacterized protein</fullName>
    </submittedName>
</protein>
<keyword evidence="2" id="KW-1185">Reference proteome</keyword>
<dbReference type="Proteomes" id="UP000509327">
    <property type="component" value="Chromosome"/>
</dbReference>
<reference evidence="1 2" key="1">
    <citation type="submission" date="2020-06" db="EMBL/GenBank/DDBJ databases">
        <title>Complete genome of Paenibacillus barcinonensis KACC11450.</title>
        <authorList>
            <person name="Kim M."/>
            <person name="Park Y.-J."/>
            <person name="Shin J.-H."/>
        </authorList>
    </citation>
    <scope>NUCLEOTIDE SEQUENCE [LARGE SCALE GENOMIC DNA]</scope>
    <source>
        <strain evidence="1 2">KACC11450</strain>
    </source>
</reference>
<name>A0ABX6Q9L0_PAEBA</name>